<comment type="caution">
    <text evidence="1">The sequence shown here is derived from an EMBL/GenBank/DDBJ whole genome shotgun (WGS) entry which is preliminary data.</text>
</comment>
<proteinExistence type="predicted"/>
<organism evidence="1 2">
    <name type="scientific">Meripilus lineatus</name>
    <dbReference type="NCBI Taxonomy" id="2056292"/>
    <lineage>
        <taxon>Eukaryota</taxon>
        <taxon>Fungi</taxon>
        <taxon>Dikarya</taxon>
        <taxon>Basidiomycota</taxon>
        <taxon>Agaricomycotina</taxon>
        <taxon>Agaricomycetes</taxon>
        <taxon>Polyporales</taxon>
        <taxon>Meripilaceae</taxon>
        <taxon>Meripilus</taxon>
    </lineage>
</organism>
<evidence type="ECO:0000313" key="1">
    <source>
        <dbReference type="EMBL" id="KAJ3482586.1"/>
    </source>
</evidence>
<sequence length="154" mass="17143">MKLEPGEYIITSKATNGPLARSEVEETSLLRKAIVLRPISVSPPRFKLAKSENDHWVITLGGKPLATEENRLWAFLDDTRSAEEWIINEQTTKYGIPNLYTITNLTDTLGWAVPNVISEAESLVSLRSPDVEGILTEHTDQELWFIVPAPDGSA</sequence>
<protein>
    <submittedName>
        <fullName evidence="1">Uncharacterized protein</fullName>
    </submittedName>
</protein>
<dbReference type="Gene3D" id="2.80.10.50">
    <property type="match status" value="1"/>
</dbReference>
<dbReference type="EMBL" id="JANAWD010000266">
    <property type="protein sequence ID" value="KAJ3482586.1"/>
    <property type="molecule type" value="Genomic_DNA"/>
</dbReference>
<name>A0AAD5V1W2_9APHY</name>
<dbReference type="InterPro" id="IPR031755">
    <property type="entry name" value="Inhibitor_I66"/>
</dbReference>
<evidence type="ECO:0000313" key="2">
    <source>
        <dbReference type="Proteomes" id="UP001212997"/>
    </source>
</evidence>
<dbReference type="CDD" id="cd23428">
    <property type="entry name" value="beta-trefoil_Ricin_SPI"/>
    <property type="match status" value="1"/>
</dbReference>
<dbReference type="AlphaFoldDB" id="A0AAD5V1W2"/>
<keyword evidence="2" id="KW-1185">Reference proteome</keyword>
<reference evidence="1" key="1">
    <citation type="submission" date="2022-07" db="EMBL/GenBank/DDBJ databases">
        <title>Genome Sequence of Physisporinus lineatus.</title>
        <authorList>
            <person name="Buettner E."/>
        </authorList>
    </citation>
    <scope>NUCLEOTIDE SEQUENCE</scope>
    <source>
        <strain evidence="1">VT162</strain>
    </source>
</reference>
<gene>
    <name evidence="1" type="ORF">NLI96_g6889</name>
</gene>
<dbReference type="GO" id="GO:0004867">
    <property type="term" value="F:serine-type endopeptidase inhibitor activity"/>
    <property type="evidence" value="ECO:0007669"/>
    <property type="project" value="InterPro"/>
</dbReference>
<dbReference type="Pfam" id="PF16850">
    <property type="entry name" value="Inhibitor_I66"/>
    <property type="match status" value="1"/>
</dbReference>
<dbReference type="Proteomes" id="UP001212997">
    <property type="component" value="Unassembled WGS sequence"/>
</dbReference>
<accession>A0AAD5V1W2</accession>